<name>A0ABV8QR95_9BACT</name>
<dbReference type="Proteomes" id="UP001595907">
    <property type="component" value="Unassembled WGS sequence"/>
</dbReference>
<keyword evidence="2" id="KW-1185">Reference proteome</keyword>
<comment type="caution">
    <text evidence="1">The sequence shown here is derived from an EMBL/GenBank/DDBJ whole genome shotgun (WGS) entry which is preliminary data.</text>
</comment>
<dbReference type="InterPro" id="IPR046618">
    <property type="entry name" value="DUF6731"/>
</dbReference>
<protein>
    <submittedName>
        <fullName evidence="1">DUF6731 family protein</fullName>
    </submittedName>
</protein>
<reference evidence="2" key="1">
    <citation type="journal article" date="2019" name="Int. J. Syst. Evol. Microbiol.">
        <title>The Global Catalogue of Microorganisms (GCM) 10K type strain sequencing project: providing services to taxonomists for standard genome sequencing and annotation.</title>
        <authorList>
            <consortium name="The Broad Institute Genomics Platform"/>
            <consortium name="The Broad Institute Genome Sequencing Center for Infectious Disease"/>
            <person name="Wu L."/>
            <person name="Ma J."/>
        </authorList>
    </citation>
    <scope>NUCLEOTIDE SEQUENCE [LARGE SCALE GENOMIC DNA]</scope>
    <source>
        <strain evidence="2">CECT 8289</strain>
    </source>
</reference>
<proteinExistence type="predicted"/>
<dbReference type="Pfam" id="PF20505">
    <property type="entry name" value="DUF6731"/>
    <property type="match status" value="1"/>
</dbReference>
<evidence type="ECO:0000313" key="2">
    <source>
        <dbReference type="Proteomes" id="UP001595907"/>
    </source>
</evidence>
<evidence type="ECO:0000313" key="1">
    <source>
        <dbReference type="EMBL" id="MFC4261898.1"/>
    </source>
</evidence>
<sequence length="296" mass="33896">MAKKKDVNVNLFRIESNNKDFEKTDFGDQLMSANINSRIILPDGSVKQLRKFEKRGNYIYGSMIHNQMINLPPAFNENDNSVEDLDLKDTQGLAYISNFMFDPELQMLAYESNSKGVSIGSFLNFCEKNFNIPSLVANVVINPDDFEKVLKFSVIRTLQVKIARIENGSFFKSKKKSLAEISKIADETDSNLMDIKLSVGQSRTESLNVRKVLSMISEFLSFKENKEVSKILVSGKETYDGLTQVVDLIDSRVKFKFEIEIARYQGLTQVSEIHSKIKDEYEKKKLILKKFYSKKS</sequence>
<organism evidence="1 2">
    <name type="scientific">Ferruginibacter yonginensis</name>
    <dbReference type="NCBI Taxonomy" id="1310416"/>
    <lineage>
        <taxon>Bacteria</taxon>
        <taxon>Pseudomonadati</taxon>
        <taxon>Bacteroidota</taxon>
        <taxon>Chitinophagia</taxon>
        <taxon>Chitinophagales</taxon>
        <taxon>Chitinophagaceae</taxon>
        <taxon>Ferruginibacter</taxon>
    </lineage>
</organism>
<dbReference type="EMBL" id="JBHSCZ010000001">
    <property type="protein sequence ID" value="MFC4261898.1"/>
    <property type="molecule type" value="Genomic_DNA"/>
</dbReference>
<gene>
    <name evidence="1" type="ORF">ACFOWM_03345</name>
</gene>
<dbReference type="RefSeq" id="WP_379707032.1">
    <property type="nucleotide sequence ID" value="NZ_JBHSCZ010000001.1"/>
</dbReference>
<accession>A0ABV8QR95</accession>